<organism evidence="1 2">
    <name type="scientific">Candidatus Brocadia fulgida</name>
    <dbReference type="NCBI Taxonomy" id="380242"/>
    <lineage>
        <taxon>Bacteria</taxon>
        <taxon>Pseudomonadati</taxon>
        <taxon>Planctomycetota</taxon>
        <taxon>Candidatus Brocadiia</taxon>
        <taxon>Candidatus Brocadiales</taxon>
        <taxon>Candidatus Brocadiaceae</taxon>
        <taxon>Candidatus Brocadia</taxon>
    </lineage>
</organism>
<gene>
    <name evidence="1" type="ORF">BROFUL_00821</name>
</gene>
<dbReference type="AlphaFoldDB" id="A0A0M2UY18"/>
<accession>A0A0M2UY18</accession>
<keyword evidence="2" id="KW-1185">Reference proteome</keyword>
<comment type="caution">
    <text evidence="1">The sequence shown here is derived from an EMBL/GenBank/DDBJ whole genome shotgun (WGS) entry which is preliminary data.</text>
</comment>
<dbReference type="Proteomes" id="UP000034954">
    <property type="component" value="Unassembled WGS sequence"/>
</dbReference>
<dbReference type="EMBL" id="LAQJ01000103">
    <property type="protein sequence ID" value="KKO20465.1"/>
    <property type="molecule type" value="Genomic_DNA"/>
</dbReference>
<name>A0A0M2UY18_9BACT</name>
<reference evidence="1 2" key="1">
    <citation type="journal article" date="2013" name="BMC Microbiol.">
        <title>Identification of the type II cytochrome c maturation pathway in anammox bacteria by comparative genomics.</title>
        <authorList>
            <person name="Ferousi C."/>
            <person name="Speth D.R."/>
            <person name="Reimann J."/>
            <person name="Op den Camp H.J."/>
            <person name="Allen J.W."/>
            <person name="Keltjens J.T."/>
            <person name="Jetten M.S."/>
        </authorList>
    </citation>
    <scope>NUCLEOTIDE SEQUENCE [LARGE SCALE GENOMIC DNA]</scope>
    <source>
        <strain evidence="1">RU1</strain>
    </source>
</reference>
<evidence type="ECO:0000313" key="1">
    <source>
        <dbReference type="EMBL" id="KKO20465.1"/>
    </source>
</evidence>
<proteinExistence type="predicted"/>
<evidence type="ECO:0000313" key="2">
    <source>
        <dbReference type="Proteomes" id="UP000034954"/>
    </source>
</evidence>
<protein>
    <submittedName>
        <fullName evidence="1">Uncharacterized protein</fullName>
    </submittedName>
</protein>
<sequence>MFFGNRHLVLSVVMQNFHVFRVTWTNLLVALSGNTNEREMSVNNFFLGNGFFVLLHCTSTVNAFWQILKNKNGRQWQPHNPCVGASWSKKDLKNLQSSLLVVQYQT</sequence>